<dbReference type="SUPFAM" id="SSF69118">
    <property type="entry name" value="AhpD-like"/>
    <property type="match status" value="1"/>
</dbReference>
<evidence type="ECO:0000259" key="1">
    <source>
        <dbReference type="Pfam" id="PF02627"/>
    </source>
</evidence>
<reference evidence="2" key="1">
    <citation type="submission" date="2021-06" db="EMBL/GenBank/DDBJ databases">
        <authorList>
            <person name="Arsene-Ploetze F."/>
        </authorList>
    </citation>
    <scope>NUCLEOTIDE SEQUENCE</scope>
    <source>
        <strain evidence="2">SBRY1</strain>
    </source>
</reference>
<dbReference type="InterPro" id="IPR052512">
    <property type="entry name" value="4CMD/NDH-1_regulator"/>
</dbReference>
<comment type="caution">
    <text evidence="2">The sequence shown here is derived from an EMBL/GenBank/DDBJ whole genome shotgun (WGS) entry which is preliminary data.</text>
</comment>
<dbReference type="Pfam" id="PF02627">
    <property type="entry name" value="CMD"/>
    <property type="match status" value="1"/>
</dbReference>
<dbReference type="EMBL" id="CAJVAX010000002">
    <property type="protein sequence ID" value="CAG7613557.1"/>
    <property type="molecule type" value="Genomic_DNA"/>
</dbReference>
<evidence type="ECO:0000313" key="3">
    <source>
        <dbReference type="Proteomes" id="UP001153328"/>
    </source>
</evidence>
<proteinExistence type="predicted"/>
<dbReference type="PANTHER" id="PTHR33570:SF2">
    <property type="entry name" value="CARBOXYMUCONOLACTONE DECARBOXYLASE-LIKE DOMAIN-CONTAINING PROTEIN"/>
    <property type="match status" value="1"/>
</dbReference>
<dbReference type="Proteomes" id="UP001153328">
    <property type="component" value="Unassembled WGS sequence"/>
</dbReference>
<accession>A0A9W4E3G2</accession>
<feature type="domain" description="Carboxymuconolactone decarboxylase-like" evidence="1">
    <location>
        <begin position="54"/>
        <end position="138"/>
    </location>
</feature>
<evidence type="ECO:0000313" key="2">
    <source>
        <dbReference type="EMBL" id="CAG7613557.1"/>
    </source>
</evidence>
<dbReference type="PANTHER" id="PTHR33570">
    <property type="entry name" value="4-CARBOXYMUCONOLACTONE DECARBOXYLASE FAMILY PROTEIN"/>
    <property type="match status" value="1"/>
</dbReference>
<keyword evidence="3" id="KW-1185">Reference proteome</keyword>
<dbReference type="AlphaFoldDB" id="A0A9W4E3G2"/>
<gene>
    <name evidence="2" type="ORF">SBRY_100180</name>
</gene>
<sequence length="156" mass="17418">MTVQQSWVGRAQNGGMTEHNADYTRALNNAEKILGFSLAPYVDPRPAEPANAYDFTRIATEHAFNDAWTRSEHLDLRTRALISVTITASLGILEPLRGQLRIALHNGVTKEEIVEAFIQMAVYAGVARAFDSYAVAREVFSEHDEADSPQERRTEN</sequence>
<dbReference type="InterPro" id="IPR029032">
    <property type="entry name" value="AhpD-like"/>
</dbReference>
<dbReference type="InterPro" id="IPR003779">
    <property type="entry name" value="CMD-like"/>
</dbReference>
<protein>
    <submittedName>
        <fullName evidence="2">Carboxymuconolactone decarboxylase family protein</fullName>
    </submittedName>
</protein>
<dbReference type="GO" id="GO:0051920">
    <property type="term" value="F:peroxiredoxin activity"/>
    <property type="evidence" value="ECO:0007669"/>
    <property type="project" value="InterPro"/>
</dbReference>
<dbReference type="Gene3D" id="1.20.1290.10">
    <property type="entry name" value="AhpD-like"/>
    <property type="match status" value="1"/>
</dbReference>
<name>A0A9W4E3G2_9ACTN</name>
<organism evidence="2 3">
    <name type="scientific">Actinacidiphila bryophytorum</name>
    <dbReference type="NCBI Taxonomy" id="1436133"/>
    <lineage>
        <taxon>Bacteria</taxon>
        <taxon>Bacillati</taxon>
        <taxon>Actinomycetota</taxon>
        <taxon>Actinomycetes</taxon>
        <taxon>Kitasatosporales</taxon>
        <taxon>Streptomycetaceae</taxon>
        <taxon>Actinacidiphila</taxon>
    </lineage>
</organism>